<feature type="transmembrane region" description="Helical" evidence="6">
    <location>
        <begin position="240"/>
        <end position="260"/>
    </location>
</feature>
<dbReference type="SUPFAM" id="SSF103473">
    <property type="entry name" value="MFS general substrate transporter"/>
    <property type="match status" value="1"/>
</dbReference>
<evidence type="ECO:0000256" key="4">
    <source>
        <dbReference type="ARBA" id="ARBA00022989"/>
    </source>
</evidence>
<reference evidence="8" key="1">
    <citation type="submission" date="2016-03" db="EMBL/GenBank/DDBJ databases">
        <authorList>
            <person name="Ploux O."/>
        </authorList>
    </citation>
    <scope>NUCLEOTIDE SEQUENCE</scope>
    <source>
        <strain evidence="8">UC1</strain>
    </source>
</reference>
<dbReference type="GO" id="GO:0005886">
    <property type="term" value="C:plasma membrane"/>
    <property type="evidence" value="ECO:0007669"/>
    <property type="project" value="UniProtKB-SubCell"/>
</dbReference>
<dbReference type="AlphaFoldDB" id="A0A1Y5P4G6"/>
<keyword evidence="5 6" id="KW-0472">Membrane</keyword>
<dbReference type="PROSITE" id="PS50850">
    <property type="entry name" value="MFS"/>
    <property type="match status" value="1"/>
</dbReference>
<evidence type="ECO:0000256" key="6">
    <source>
        <dbReference type="SAM" id="Phobius"/>
    </source>
</evidence>
<name>A0A1Y5P4G6_9MICO</name>
<feature type="transmembrane region" description="Helical" evidence="6">
    <location>
        <begin position="266"/>
        <end position="285"/>
    </location>
</feature>
<feature type="transmembrane region" description="Helical" evidence="6">
    <location>
        <begin position="324"/>
        <end position="344"/>
    </location>
</feature>
<keyword evidence="3 6" id="KW-0812">Transmembrane</keyword>
<feature type="domain" description="Major facilitator superfamily (MFS) profile" evidence="7">
    <location>
        <begin position="20"/>
        <end position="419"/>
    </location>
</feature>
<evidence type="ECO:0000313" key="8">
    <source>
        <dbReference type="EMBL" id="SBS73585.1"/>
    </source>
</evidence>
<feature type="transmembrane region" description="Helical" evidence="6">
    <location>
        <begin position="397"/>
        <end position="416"/>
    </location>
</feature>
<dbReference type="GO" id="GO:0022857">
    <property type="term" value="F:transmembrane transporter activity"/>
    <property type="evidence" value="ECO:0007669"/>
    <property type="project" value="InterPro"/>
</dbReference>
<feature type="transmembrane region" description="Helical" evidence="6">
    <location>
        <begin position="21"/>
        <end position="50"/>
    </location>
</feature>
<dbReference type="CDD" id="cd06173">
    <property type="entry name" value="MFS_MefA_like"/>
    <property type="match status" value="1"/>
</dbReference>
<dbReference type="PANTHER" id="PTHR23513">
    <property type="entry name" value="INTEGRAL MEMBRANE EFFLUX PROTEIN-RELATED"/>
    <property type="match status" value="1"/>
</dbReference>
<organism evidence="8">
    <name type="scientific">uncultured Microbacterium sp</name>
    <dbReference type="NCBI Taxonomy" id="191216"/>
    <lineage>
        <taxon>Bacteria</taxon>
        <taxon>Bacillati</taxon>
        <taxon>Actinomycetota</taxon>
        <taxon>Actinomycetes</taxon>
        <taxon>Micrococcales</taxon>
        <taxon>Microbacteriaceae</taxon>
        <taxon>Microbacterium</taxon>
        <taxon>environmental samples</taxon>
    </lineage>
</organism>
<protein>
    <submittedName>
        <fullName evidence="8">Putative export protein</fullName>
    </submittedName>
</protein>
<feature type="transmembrane region" description="Helical" evidence="6">
    <location>
        <begin position="372"/>
        <end position="391"/>
    </location>
</feature>
<keyword evidence="4 6" id="KW-1133">Transmembrane helix</keyword>
<dbReference type="EMBL" id="FLQR01000008">
    <property type="protein sequence ID" value="SBS73585.1"/>
    <property type="molecule type" value="Genomic_DNA"/>
</dbReference>
<feature type="transmembrane region" description="Helical" evidence="6">
    <location>
        <begin position="87"/>
        <end position="107"/>
    </location>
</feature>
<sequence length="429" mass="44485">MSNNGEGAGDRRPASFGNRAFARYFSAIAVGAFGTALTSVALPVLVVAVLGANAFEVGIVNAAQFVPYAVLGLFAGVFVDRWQRQRMLVWASVGRAVSLALIPAMWVAGLLPIWMLVVLLLLFGAFSVFGFAATQSLLPQIVERRALRAANARLDQAEAVGQTAGPALGGALVGWIGAPLAIAVDAVTYVIDAVLISGLRLTEREPRAVTRRSVRREMAEGLRWVYRHPVLAPLAWSTHVWFIANAAALTIFTVFALRTLGFSPLLYGLLFAGAGLANLLGATLAPRVGARLGSGSTITVGRALYPVAWMLVTSAPAGGSARPAAIAAVLVFAGMILQGFAGGLENANEMSLRQAVTPDGLLGRVNATMRSANRTLGAVGAIAGGSAATLLGERSSLLIAVGLFAVAFAIAIGSRVRAARDDEDSAAPT</sequence>
<evidence type="ECO:0000256" key="5">
    <source>
        <dbReference type="ARBA" id="ARBA00023136"/>
    </source>
</evidence>
<dbReference type="InterPro" id="IPR020846">
    <property type="entry name" value="MFS_dom"/>
</dbReference>
<dbReference type="RefSeq" id="WP_295576665.1">
    <property type="nucleotide sequence ID" value="NZ_FLQR01000008.1"/>
</dbReference>
<dbReference type="InterPro" id="IPR011701">
    <property type="entry name" value="MFS"/>
</dbReference>
<dbReference type="Gene3D" id="1.20.1250.20">
    <property type="entry name" value="MFS general substrate transporter like domains"/>
    <property type="match status" value="1"/>
</dbReference>
<comment type="subcellular location">
    <subcellularLocation>
        <location evidence="1">Cell membrane</location>
        <topology evidence="1">Multi-pass membrane protein</topology>
    </subcellularLocation>
</comment>
<gene>
    <name evidence="8" type="ORF">MIPYR_40252</name>
</gene>
<dbReference type="Pfam" id="PF07690">
    <property type="entry name" value="MFS_1"/>
    <property type="match status" value="1"/>
</dbReference>
<dbReference type="PANTHER" id="PTHR23513:SF6">
    <property type="entry name" value="MAJOR FACILITATOR SUPERFAMILY ASSOCIATED DOMAIN-CONTAINING PROTEIN"/>
    <property type="match status" value="1"/>
</dbReference>
<proteinExistence type="predicted"/>
<feature type="transmembrane region" description="Helical" evidence="6">
    <location>
        <begin position="113"/>
        <end position="138"/>
    </location>
</feature>
<evidence type="ECO:0000259" key="7">
    <source>
        <dbReference type="PROSITE" id="PS50850"/>
    </source>
</evidence>
<accession>A0A1Y5P4G6</accession>
<evidence type="ECO:0000256" key="2">
    <source>
        <dbReference type="ARBA" id="ARBA00022475"/>
    </source>
</evidence>
<dbReference type="InterPro" id="IPR036259">
    <property type="entry name" value="MFS_trans_sf"/>
</dbReference>
<evidence type="ECO:0000256" key="3">
    <source>
        <dbReference type="ARBA" id="ARBA00022692"/>
    </source>
</evidence>
<keyword evidence="2" id="KW-1003">Cell membrane</keyword>
<evidence type="ECO:0000256" key="1">
    <source>
        <dbReference type="ARBA" id="ARBA00004651"/>
    </source>
</evidence>
<feature type="transmembrane region" description="Helical" evidence="6">
    <location>
        <begin position="62"/>
        <end position="80"/>
    </location>
</feature>